<feature type="region of interest" description="Disordered" evidence="1">
    <location>
        <begin position="1"/>
        <end position="119"/>
    </location>
</feature>
<feature type="compositionally biased region" description="Basic residues" evidence="1">
    <location>
        <begin position="80"/>
        <end position="89"/>
    </location>
</feature>
<dbReference type="SUPFAM" id="SSF52949">
    <property type="entry name" value="Macro domain-like"/>
    <property type="match status" value="1"/>
</dbReference>
<keyword evidence="4" id="KW-1185">Reference proteome</keyword>
<evidence type="ECO:0000259" key="2">
    <source>
        <dbReference type="Pfam" id="PF10021"/>
    </source>
</evidence>
<feature type="region of interest" description="Disordered" evidence="1">
    <location>
        <begin position="367"/>
        <end position="392"/>
    </location>
</feature>
<dbReference type="OrthoDB" id="9985428at2759"/>
<feature type="compositionally biased region" description="Acidic residues" evidence="1">
    <location>
        <begin position="381"/>
        <end position="392"/>
    </location>
</feature>
<evidence type="ECO:0000313" key="4">
    <source>
        <dbReference type="Proteomes" id="UP000799778"/>
    </source>
</evidence>
<reference evidence="3" key="1">
    <citation type="journal article" date="2020" name="Stud. Mycol.">
        <title>101 Dothideomycetes genomes: a test case for predicting lifestyles and emergence of pathogens.</title>
        <authorList>
            <person name="Haridas S."/>
            <person name="Albert R."/>
            <person name="Binder M."/>
            <person name="Bloem J."/>
            <person name="Labutti K."/>
            <person name="Salamov A."/>
            <person name="Andreopoulos B."/>
            <person name="Baker S."/>
            <person name="Barry K."/>
            <person name="Bills G."/>
            <person name="Bluhm B."/>
            <person name="Cannon C."/>
            <person name="Castanera R."/>
            <person name="Culley D."/>
            <person name="Daum C."/>
            <person name="Ezra D."/>
            <person name="Gonzalez J."/>
            <person name="Henrissat B."/>
            <person name="Kuo A."/>
            <person name="Liang C."/>
            <person name="Lipzen A."/>
            <person name="Lutzoni F."/>
            <person name="Magnuson J."/>
            <person name="Mondo S."/>
            <person name="Nolan M."/>
            <person name="Ohm R."/>
            <person name="Pangilinan J."/>
            <person name="Park H.-J."/>
            <person name="Ramirez L."/>
            <person name="Alfaro M."/>
            <person name="Sun H."/>
            <person name="Tritt A."/>
            <person name="Yoshinaga Y."/>
            <person name="Zwiers L.-H."/>
            <person name="Turgeon B."/>
            <person name="Goodwin S."/>
            <person name="Spatafora J."/>
            <person name="Crous P."/>
            <person name="Grigoriev I."/>
        </authorList>
    </citation>
    <scope>NUCLEOTIDE SEQUENCE</scope>
    <source>
        <strain evidence="3">CBS 175.79</strain>
    </source>
</reference>
<dbReference type="PANTHER" id="PTHR35596">
    <property type="entry name" value="DUF2263 DOMAIN-CONTAINING PROTEIN"/>
    <property type="match status" value="1"/>
</dbReference>
<feature type="region of interest" description="Disordered" evidence="1">
    <location>
        <begin position="435"/>
        <end position="497"/>
    </location>
</feature>
<name>A0A6A5X630_9PLEO</name>
<dbReference type="Pfam" id="PF10021">
    <property type="entry name" value="PARG_cat_microb"/>
    <property type="match status" value="1"/>
</dbReference>
<gene>
    <name evidence="3" type="ORF">BU24DRAFT_429426</name>
</gene>
<feature type="compositionally biased region" description="Acidic residues" evidence="1">
    <location>
        <begin position="475"/>
        <end position="488"/>
    </location>
</feature>
<dbReference type="InterPro" id="IPR019261">
    <property type="entry name" value="PARG_cat_microbial"/>
</dbReference>
<organism evidence="3 4">
    <name type="scientific">Aaosphaeria arxii CBS 175.79</name>
    <dbReference type="NCBI Taxonomy" id="1450172"/>
    <lineage>
        <taxon>Eukaryota</taxon>
        <taxon>Fungi</taxon>
        <taxon>Dikarya</taxon>
        <taxon>Ascomycota</taxon>
        <taxon>Pezizomycotina</taxon>
        <taxon>Dothideomycetes</taxon>
        <taxon>Pleosporomycetidae</taxon>
        <taxon>Pleosporales</taxon>
        <taxon>Pleosporales incertae sedis</taxon>
        <taxon>Aaosphaeria</taxon>
    </lineage>
</organism>
<protein>
    <recommendedName>
        <fullName evidence="2">Microbial-type PARG catalytic domain-containing protein</fullName>
    </recommendedName>
</protein>
<dbReference type="AlphaFoldDB" id="A0A6A5X630"/>
<accession>A0A6A5X630</accession>
<dbReference type="Gene3D" id="3.40.220.10">
    <property type="entry name" value="Leucine Aminopeptidase, subunit E, domain 1"/>
    <property type="match status" value="1"/>
</dbReference>
<evidence type="ECO:0000256" key="1">
    <source>
        <dbReference type="SAM" id="MobiDB-lite"/>
    </source>
</evidence>
<dbReference type="InterPro" id="IPR043472">
    <property type="entry name" value="Macro_dom-like"/>
</dbReference>
<feature type="compositionally biased region" description="Basic and acidic residues" evidence="1">
    <location>
        <begin position="63"/>
        <end position="72"/>
    </location>
</feature>
<evidence type="ECO:0000313" key="3">
    <source>
        <dbReference type="EMBL" id="KAF2008413.1"/>
    </source>
</evidence>
<dbReference type="PANTHER" id="PTHR35596:SF1">
    <property type="entry name" value="MICROBIAL-TYPE PARG CATALYTIC DOMAIN-CONTAINING PROTEIN"/>
    <property type="match status" value="1"/>
</dbReference>
<dbReference type="Proteomes" id="UP000799778">
    <property type="component" value="Unassembled WGS sequence"/>
</dbReference>
<dbReference type="EMBL" id="ML978084">
    <property type="protein sequence ID" value="KAF2008413.1"/>
    <property type="molecule type" value="Genomic_DNA"/>
</dbReference>
<feature type="domain" description="Microbial-type PARG catalytic" evidence="2">
    <location>
        <begin position="134"/>
        <end position="225"/>
    </location>
</feature>
<dbReference type="GeneID" id="54287127"/>
<sequence>MGRTQQSQGLAPPSIRKDVRAKQARHVVNKVIPSLLASSARARRGADGSAVFADPGPNLGHSSHGEKDGKDEIEGDGYVKRKGQGRRKVKGGDGDSSAKERKGGAGGGKGRKRGGSVDEATGELSLDGILVKRKGERVVRVVATDTLTAAQMLSTQASGEKKKQPNPMVLNMASPLRPGGGVLVGATSQEEFLCARTTLLPSLKEEFYRLPEIGGIYTHDVLVFRDSSSLGKASGDLGPAGRYWIDVVSAGMLRFPDLEGDGEEEERRLGKKDRELVEAKMRAVLRIACAKGVKRIVLGAWGCGAYGNPVRDIARAWRSIIDGSSRSDGTKKGKGSLQESWDSIEEVVFAIANRKMATEFSKHYDRHIEVEAGPGGSRYQEDEDDEEEEEDPVAEELRTKINEMEGQLVQVWNADLKARLEVILDGLKTQLKEREADIQIDDEEGGGIDVNQTGEENGGDSSDSNDSFTVLNSAPDEDGEDTDDDIFEDLGKRNSLQ</sequence>
<dbReference type="RefSeq" id="XP_033376752.1">
    <property type="nucleotide sequence ID" value="XM_033529730.1"/>
</dbReference>
<dbReference type="NCBIfam" id="TIGR02452">
    <property type="entry name" value="TIGR02452 family protein"/>
    <property type="match status" value="1"/>
</dbReference>
<feature type="compositionally biased region" description="Basic and acidic residues" evidence="1">
    <location>
        <begin position="90"/>
        <end position="103"/>
    </location>
</feature>
<dbReference type="InterPro" id="IPR012664">
    <property type="entry name" value="CHP02452"/>
</dbReference>
<proteinExistence type="predicted"/>